<comment type="caution">
    <text evidence="3">The sequence shown here is derived from an EMBL/GenBank/DDBJ whole genome shotgun (WGS) entry which is preliminary data.</text>
</comment>
<dbReference type="RefSeq" id="WP_363785726.1">
    <property type="nucleotide sequence ID" value="NZ_JBFBLL010000009.1"/>
</dbReference>
<evidence type="ECO:0000313" key="4">
    <source>
        <dbReference type="Proteomes" id="UP001553031"/>
    </source>
</evidence>
<feature type="transmembrane region" description="Helical" evidence="2">
    <location>
        <begin position="20"/>
        <end position="39"/>
    </location>
</feature>
<keyword evidence="4" id="KW-1185">Reference proteome</keyword>
<dbReference type="Gene3D" id="1.20.1250.20">
    <property type="entry name" value="MFS general substrate transporter like domains"/>
    <property type="match status" value="1"/>
</dbReference>
<accession>A0ABV3KI62</accession>
<feature type="transmembrane region" description="Helical" evidence="2">
    <location>
        <begin position="46"/>
        <end position="68"/>
    </location>
</feature>
<keyword evidence="2" id="KW-0812">Transmembrane</keyword>
<dbReference type="EMBL" id="JBFBLL010000009">
    <property type="protein sequence ID" value="MEV8158874.1"/>
    <property type="molecule type" value="Genomic_DNA"/>
</dbReference>
<gene>
    <name evidence="3" type="ORF">AB0O96_11840</name>
</gene>
<protein>
    <recommendedName>
        <fullName evidence="5">Major facilitator superfamily (MFS) profile domain-containing protein</fullName>
    </recommendedName>
</protein>
<evidence type="ECO:0000256" key="2">
    <source>
        <dbReference type="SAM" id="Phobius"/>
    </source>
</evidence>
<reference evidence="3 4" key="1">
    <citation type="submission" date="2024-06" db="EMBL/GenBank/DDBJ databases">
        <title>The Natural Products Discovery Center: Release of the First 8490 Sequenced Strains for Exploring Actinobacteria Biosynthetic Diversity.</title>
        <authorList>
            <person name="Kalkreuter E."/>
            <person name="Kautsar S.A."/>
            <person name="Yang D."/>
            <person name="Bader C.D."/>
            <person name="Teijaro C.N."/>
            <person name="Fluegel L."/>
            <person name="Davis C.M."/>
            <person name="Simpson J.R."/>
            <person name="Lauterbach L."/>
            <person name="Steele A.D."/>
            <person name="Gui C."/>
            <person name="Meng S."/>
            <person name="Li G."/>
            <person name="Viehrig K."/>
            <person name="Ye F."/>
            <person name="Su P."/>
            <person name="Kiefer A.F."/>
            <person name="Nichols A."/>
            <person name="Cepeda A.J."/>
            <person name="Yan W."/>
            <person name="Fan B."/>
            <person name="Jiang Y."/>
            <person name="Adhikari A."/>
            <person name="Zheng C.-J."/>
            <person name="Schuster L."/>
            <person name="Cowan T.M."/>
            <person name="Smanski M.J."/>
            <person name="Chevrette M.G."/>
            <person name="De Carvalho L.P.S."/>
            <person name="Shen B."/>
        </authorList>
    </citation>
    <scope>NUCLEOTIDE SEQUENCE [LARGE SCALE GENOMIC DNA]</scope>
    <source>
        <strain evidence="3 4">NPDC079179</strain>
    </source>
</reference>
<dbReference type="InterPro" id="IPR036259">
    <property type="entry name" value="MFS_trans_sf"/>
</dbReference>
<name>A0ABV3KI62_9MICC</name>
<evidence type="ECO:0008006" key="5">
    <source>
        <dbReference type="Google" id="ProtNLM"/>
    </source>
</evidence>
<organism evidence="3 4">
    <name type="scientific">Kocuria salsicia</name>
    <dbReference type="NCBI Taxonomy" id="664639"/>
    <lineage>
        <taxon>Bacteria</taxon>
        <taxon>Bacillati</taxon>
        <taxon>Actinomycetota</taxon>
        <taxon>Actinomycetes</taxon>
        <taxon>Micrococcales</taxon>
        <taxon>Micrococcaceae</taxon>
        <taxon>Kocuria</taxon>
    </lineage>
</organism>
<feature type="region of interest" description="Disordered" evidence="1">
    <location>
        <begin position="128"/>
        <end position="153"/>
    </location>
</feature>
<keyword evidence="2" id="KW-1133">Transmembrane helix</keyword>
<dbReference type="SUPFAM" id="SSF103473">
    <property type="entry name" value="MFS general substrate transporter"/>
    <property type="match status" value="1"/>
</dbReference>
<evidence type="ECO:0000256" key="1">
    <source>
        <dbReference type="SAM" id="MobiDB-lite"/>
    </source>
</evidence>
<proteinExistence type="predicted"/>
<dbReference type="Proteomes" id="UP001553031">
    <property type="component" value="Unassembled WGS sequence"/>
</dbReference>
<sequence>MDARPSPPGPRPAASRARTPLSAGAFVAILGAAGILLGATTSIFPMLLTGIGLLGQGLLAAALLLTGFGAEHHGLVLTALVLLGLGWSASTVSRTTMVTETVQTQERPALQGTSDLAMNLCGGGGRSPRWPGALPGGGSRGWAPWRSTSSPSS</sequence>
<evidence type="ECO:0000313" key="3">
    <source>
        <dbReference type="EMBL" id="MEV8158874.1"/>
    </source>
</evidence>
<keyword evidence="2" id="KW-0472">Membrane</keyword>